<dbReference type="Gene3D" id="1.25.40.390">
    <property type="match status" value="1"/>
</dbReference>
<dbReference type="PROSITE" id="PS51257">
    <property type="entry name" value="PROKAR_LIPOPROTEIN"/>
    <property type="match status" value="1"/>
</dbReference>
<feature type="domain" description="RagB/SusD" evidence="6">
    <location>
        <begin position="263"/>
        <end position="508"/>
    </location>
</feature>
<protein>
    <recommendedName>
        <fullName evidence="6">RagB/SusD domain-containing protein</fullName>
    </recommendedName>
</protein>
<evidence type="ECO:0000313" key="8">
    <source>
        <dbReference type="Proteomes" id="UP000033121"/>
    </source>
</evidence>
<dbReference type="Proteomes" id="UP000033121">
    <property type="component" value="Unassembled WGS sequence"/>
</dbReference>
<evidence type="ECO:0000256" key="3">
    <source>
        <dbReference type="ARBA" id="ARBA00022729"/>
    </source>
</evidence>
<comment type="subcellular location">
    <subcellularLocation>
        <location evidence="1">Cell outer membrane</location>
    </subcellularLocation>
</comment>
<keyword evidence="3" id="KW-0732">Signal</keyword>
<dbReference type="SUPFAM" id="SSF48452">
    <property type="entry name" value="TPR-like"/>
    <property type="match status" value="1"/>
</dbReference>
<comment type="similarity">
    <text evidence="2">Belongs to the SusD family.</text>
</comment>
<gene>
    <name evidence="7" type="ORF">FPE01S_04_02960</name>
</gene>
<name>A0A0E9N5H1_9BACT</name>
<proteinExistence type="inferred from homology"/>
<evidence type="ECO:0000256" key="4">
    <source>
        <dbReference type="ARBA" id="ARBA00023136"/>
    </source>
</evidence>
<dbReference type="Pfam" id="PF07980">
    <property type="entry name" value="SusD_RagB"/>
    <property type="match status" value="1"/>
</dbReference>
<dbReference type="AlphaFoldDB" id="A0A0E9N5H1"/>
<dbReference type="InterPro" id="IPR012944">
    <property type="entry name" value="SusD_RagB_dom"/>
</dbReference>
<keyword evidence="8" id="KW-1185">Reference proteome</keyword>
<evidence type="ECO:0000259" key="6">
    <source>
        <dbReference type="Pfam" id="PF07980"/>
    </source>
</evidence>
<dbReference type="STRING" id="1220578.FPE01S_04_02960"/>
<sequence length="508" mass="56975">MKALKTFIIVLGGMVTTVGCTKLDESLNGSIPQNEFKENADIPGLLKSCYTAMYGPFQDQTGIWCLQDMTSDDAIGPTRGGDWDDNGVWRVLHTQKWDAENQRIRDNFSNLLQIVFLTTDIQNYNPPADVAAQAYMLRAWVTYNVFDLYNKVPFRQVGSDLNLPPEILEGQAAIDQIQADIDKALPDLGDGPANKSNKWAAKAILMKLYLNRGAFLNRKAPTFDAADMQKVISLADEIINSGKFALESDFYSSFIPKNTETSKEIIFANENTTTEAGNVRFHWHAGTHYNQNPSGWNGFTTLANFYDKFEDQDQRKGKAYTGFTDKVGMRVGFLVGQQYGKDNVALVDRGGNPLVFTRDITPIVDGNVELPGIRVVKYVPDMKSDYSGDKDIAENDYVFLRYSDVLLMKAEALLRTGNAEDALDIVNEIRVKRGATALATLDLDKLLDERGRELYWESWRRNDLIRFGKFLDPFGPTKPEKSDDKYLLFPIPNAAKAANPALEQNPGY</sequence>
<keyword evidence="5" id="KW-0998">Cell outer membrane</keyword>
<evidence type="ECO:0000256" key="1">
    <source>
        <dbReference type="ARBA" id="ARBA00004442"/>
    </source>
</evidence>
<keyword evidence="4" id="KW-0472">Membrane</keyword>
<reference evidence="7 8" key="1">
    <citation type="submission" date="2015-04" db="EMBL/GenBank/DDBJ databases">
        <title>Whole genome shotgun sequence of Flavihumibacter petaseus NBRC 106054.</title>
        <authorList>
            <person name="Miyazawa S."/>
            <person name="Hosoyama A."/>
            <person name="Hashimoto M."/>
            <person name="Noguchi M."/>
            <person name="Tsuchikane K."/>
            <person name="Ohji S."/>
            <person name="Yamazoe A."/>
            <person name="Ichikawa N."/>
            <person name="Kimura A."/>
            <person name="Fujita N."/>
        </authorList>
    </citation>
    <scope>NUCLEOTIDE SEQUENCE [LARGE SCALE GENOMIC DNA]</scope>
    <source>
        <strain evidence="7 8">NBRC 106054</strain>
    </source>
</reference>
<dbReference type="RefSeq" id="WP_046371030.1">
    <property type="nucleotide sequence ID" value="NZ_BBWV01000004.1"/>
</dbReference>
<dbReference type="InterPro" id="IPR011990">
    <property type="entry name" value="TPR-like_helical_dom_sf"/>
</dbReference>
<dbReference type="GO" id="GO:0009279">
    <property type="term" value="C:cell outer membrane"/>
    <property type="evidence" value="ECO:0007669"/>
    <property type="project" value="UniProtKB-SubCell"/>
</dbReference>
<evidence type="ECO:0000256" key="2">
    <source>
        <dbReference type="ARBA" id="ARBA00006275"/>
    </source>
</evidence>
<dbReference type="EMBL" id="BBWV01000004">
    <property type="protein sequence ID" value="GAO45053.1"/>
    <property type="molecule type" value="Genomic_DNA"/>
</dbReference>
<evidence type="ECO:0000256" key="5">
    <source>
        <dbReference type="ARBA" id="ARBA00023237"/>
    </source>
</evidence>
<accession>A0A0E9N5H1</accession>
<organism evidence="7 8">
    <name type="scientific">Flavihumibacter petaseus NBRC 106054</name>
    <dbReference type="NCBI Taxonomy" id="1220578"/>
    <lineage>
        <taxon>Bacteria</taxon>
        <taxon>Pseudomonadati</taxon>
        <taxon>Bacteroidota</taxon>
        <taxon>Chitinophagia</taxon>
        <taxon>Chitinophagales</taxon>
        <taxon>Chitinophagaceae</taxon>
        <taxon>Flavihumibacter</taxon>
    </lineage>
</organism>
<comment type="caution">
    <text evidence="7">The sequence shown here is derived from an EMBL/GenBank/DDBJ whole genome shotgun (WGS) entry which is preliminary data.</text>
</comment>
<evidence type="ECO:0000313" key="7">
    <source>
        <dbReference type="EMBL" id="GAO45053.1"/>
    </source>
</evidence>